<name>A0A0D8XWX7_DICVI</name>
<dbReference type="Pfam" id="PF08336">
    <property type="entry name" value="P4Ha_N"/>
    <property type="match status" value="1"/>
</dbReference>
<organism evidence="2 3">
    <name type="scientific">Dictyocaulus viviparus</name>
    <name type="common">Bovine lungworm</name>
    <dbReference type="NCBI Taxonomy" id="29172"/>
    <lineage>
        <taxon>Eukaryota</taxon>
        <taxon>Metazoa</taxon>
        <taxon>Ecdysozoa</taxon>
        <taxon>Nematoda</taxon>
        <taxon>Chromadorea</taxon>
        <taxon>Rhabditida</taxon>
        <taxon>Rhabditina</taxon>
        <taxon>Rhabditomorpha</taxon>
        <taxon>Strongyloidea</taxon>
        <taxon>Metastrongylidae</taxon>
        <taxon>Dictyocaulus</taxon>
    </lineage>
</organism>
<dbReference type="AlphaFoldDB" id="A0A0D8XWX7"/>
<evidence type="ECO:0000313" key="2">
    <source>
        <dbReference type="EMBL" id="KJH48307.1"/>
    </source>
</evidence>
<dbReference type="Gene3D" id="6.10.140.1460">
    <property type="match status" value="1"/>
</dbReference>
<sequence length="61" mass="6878">MAVIENICTTTRFADEYIVRNKDASDIGPDFVTNPINAYLLIKRLTSEWKKNVHVVGIVAL</sequence>
<dbReference type="Proteomes" id="UP000053766">
    <property type="component" value="Unassembled WGS sequence"/>
</dbReference>
<protein>
    <recommendedName>
        <fullName evidence="1">Prolyl 4-hydroxylase N-terminal domain-containing protein</fullName>
    </recommendedName>
</protein>
<reference evidence="3" key="2">
    <citation type="journal article" date="2016" name="Sci. Rep.">
        <title>Dictyocaulus viviparus genome, variome and transcriptome elucidate lungworm biology and support future intervention.</title>
        <authorList>
            <person name="McNulty S.N."/>
            <person name="Strube C."/>
            <person name="Rosa B.A."/>
            <person name="Martin J.C."/>
            <person name="Tyagi R."/>
            <person name="Choi Y.J."/>
            <person name="Wang Q."/>
            <person name="Hallsworth Pepin K."/>
            <person name="Zhang X."/>
            <person name="Ozersky P."/>
            <person name="Wilson R.K."/>
            <person name="Sternberg P.W."/>
            <person name="Gasser R.B."/>
            <person name="Mitreva M."/>
        </authorList>
    </citation>
    <scope>NUCLEOTIDE SEQUENCE [LARGE SCALE GENOMIC DNA]</scope>
    <source>
        <strain evidence="3">HannoverDv2000</strain>
    </source>
</reference>
<dbReference type="InterPro" id="IPR013547">
    <property type="entry name" value="P4H_N"/>
</dbReference>
<evidence type="ECO:0000259" key="1">
    <source>
        <dbReference type="Pfam" id="PF08336"/>
    </source>
</evidence>
<feature type="domain" description="Prolyl 4-hydroxylase N-terminal" evidence="1">
    <location>
        <begin position="7"/>
        <end position="52"/>
    </location>
</feature>
<dbReference type="GO" id="GO:0004656">
    <property type="term" value="F:procollagen-proline 4-dioxygenase activity"/>
    <property type="evidence" value="ECO:0007669"/>
    <property type="project" value="InterPro"/>
</dbReference>
<dbReference type="EMBL" id="KN716272">
    <property type="protein sequence ID" value="KJH48307.1"/>
    <property type="molecule type" value="Genomic_DNA"/>
</dbReference>
<keyword evidence="3" id="KW-1185">Reference proteome</keyword>
<accession>A0A0D8XWX7</accession>
<dbReference type="STRING" id="29172.A0A0D8XWX7"/>
<dbReference type="OrthoDB" id="5866084at2759"/>
<reference evidence="2 3" key="1">
    <citation type="submission" date="2013-11" db="EMBL/GenBank/DDBJ databases">
        <title>Draft genome of the bovine lungworm Dictyocaulus viviparus.</title>
        <authorList>
            <person name="Mitreva M."/>
        </authorList>
    </citation>
    <scope>NUCLEOTIDE SEQUENCE [LARGE SCALE GENOMIC DNA]</scope>
    <source>
        <strain evidence="2 3">HannoverDv2000</strain>
    </source>
</reference>
<proteinExistence type="predicted"/>
<dbReference type="GO" id="GO:0005783">
    <property type="term" value="C:endoplasmic reticulum"/>
    <property type="evidence" value="ECO:0007669"/>
    <property type="project" value="InterPro"/>
</dbReference>
<evidence type="ECO:0000313" key="3">
    <source>
        <dbReference type="Proteomes" id="UP000053766"/>
    </source>
</evidence>
<gene>
    <name evidence="2" type="ORF">DICVIV_05616</name>
</gene>